<evidence type="ECO:0000256" key="3">
    <source>
        <dbReference type="ARBA" id="ARBA00023163"/>
    </source>
</evidence>
<keyword evidence="1" id="KW-0805">Transcription regulation</keyword>
<dbReference type="PROSITE" id="PS00356">
    <property type="entry name" value="HTH_LACI_1"/>
    <property type="match status" value="1"/>
</dbReference>
<dbReference type="Pfam" id="PF00356">
    <property type="entry name" value="LacI"/>
    <property type="match status" value="1"/>
</dbReference>
<organism evidence="5 6">
    <name type="scientific">Cellulomonas dongxiuzhuiae</name>
    <dbReference type="NCBI Taxonomy" id="2819979"/>
    <lineage>
        <taxon>Bacteria</taxon>
        <taxon>Bacillati</taxon>
        <taxon>Actinomycetota</taxon>
        <taxon>Actinomycetes</taxon>
        <taxon>Micrococcales</taxon>
        <taxon>Cellulomonadaceae</taxon>
        <taxon>Cellulomonas</taxon>
    </lineage>
</organism>
<sequence>MTSSGHGPARRPSITDVARRAGVSVGTVSNVLNRPDQVAPATRGRVLASIEELGFVRNASARQLRVGAAQTIGVIVLDMANPFFTEIARGIEDRISPDQYTLLLSSSDDDPAREARYLRLHEEHGVHGLVVSPARTSLDAILAMRERGVHIVLLDVPRHPVPISCVGVDDVRGAQLAVEHLLALGHRRLGFVNGPDTVGQCAARREGAVAALTAAGLDPQDALVEVTVPALDLDAGAAGMARLLALPSARRPTATLCANDLAAVGALRTLRRAGVAVPEDMAVVGYDDIPVASMLAVPLTTVRQPTHTLGWTAADLLLREAAGGPDAAPERVVFQPELVVRESSGAAR</sequence>
<keyword evidence="3" id="KW-0804">Transcription</keyword>
<dbReference type="SMART" id="SM00354">
    <property type="entry name" value="HTH_LACI"/>
    <property type="match status" value="1"/>
</dbReference>
<dbReference type="Pfam" id="PF13377">
    <property type="entry name" value="Peripla_BP_3"/>
    <property type="match status" value="1"/>
</dbReference>
<dbReference type="InterPro" id="IPR010982">
    <property type="entry name" value="Lambda_DNA-bd_dom_sf"/>
</dbReference>
<dbReference type="InterPro" id="IPR046335">
    <property type="entry name" value="LacI/GalR-like_sensor"/>
</dbReference>
<dbReference type="PANTHER" id="PTHR30146">
    <property type="entry name" value="LACI-RELATED TRANSCRIPTIONAL REPRESSOR"/>
    <property type="match status" value="1"/>
</dbReference>
<accession>A0ABX8GI74</accession>
<dbReference type="RefSeq" id="WP_208196151.1">
    <property type="nucleotide sequence ID" value="NZ_CP076023.1"/>
</dbReference>
<feature type="domain" description="HTH lacI-type" evidence="4">
    <location>
        <begin position="12"/>
        <end position="66"/>
    </location>
</feature>
<dbReference type="CDD" id="cd06293">
    <property type="entry name" value="PBP1_LacI-like"/>
    <property type="match status" value="1"/>
</dbReference>
<dbReference type="EMBL" id="CP076023">
    <property type="protein sequence ID" value="QWC15590.1"/>
    <property type="molecule type" value="Genomic_DNA"/>
</dbReference>
<dbReference type="CDD" id="cd01392">
    <property type="entry name" value="HTH_LacI"/>
    <property type="match status" value="1"/>
</dbReference>
<evidence type="ECO:0000256" key="1">
    <source>
        <dbReference type="ARBA" id="ARBA00023015"/>
    </source>
</evidence>
<dbReference type="PANTHER" id="PTHR30146:SF109">
    <property type="entry name" value="HTH-TYPE TRANSCRIPTIONAL REGULATOR GALS"/>
    <property type="match status" value="1"/>
</dbReference>
<dbReference type="Gene3D" id="3.40.50.2300">
    <property type="match status" value="2"/>
</dbReference>
<reference evidence="5 6" key="1">
    <citation type="submission" date="2021-05" db="EMBL/GenBank/DDBJ databases">
        <title>Novel species in genus Cellulomonas.</title>
        <authorList>
            <person name="Zhang G."/>
        </authorList>
    </citation>
    <scope>NUCLEOTIDE SEQUENCE [LARGE SCALE GENOMIC DNA]</scope>
    <source>
        <strain evidence="6">zg-ZUI157</strain>
    </source>
</reference>
<dbReference type="SUPFAM" id="SSF53822">
    <property type="entry name" value="Periplasmic binding protein-like I"/>
    <property type="match status" value="1"/>
</dbReference>
<dbReference type="InterPro" id="IPR028082">
    <property type="entry name" value="Peripla_BP_I"/>
</dbReference>
<proteinExistence type="predicted"/>
<dbReference type="PROSITE" id="PS50932">
    <property type="entry name" value="HTH_LACI_2"/>
    <property type="match status" value="1"/>
</dbReference>
<evidence type="ECO:0000313" key="5">
    <source>
        <dbReference type="EMBL" id="QWC15590.1"/>
    </source>
</evidence>
<keyword evidence="6" id="KW-1185">Reference proteome</keyword>
<dbReference type="SUPFAM" id="SSF47413">
    <property type="entry name" value="lambda repressor-like DNA-binding domains"/>
    <property type="match status" value="1"/>
</dbReference>
<evidence type="ECO:0000256" key="2">
    <source>
        <dbReference type="ARBA" id="ARBA00023125"/>
    </source>
</evidence>
<gene>
    <name evidence="5" type="ORF">KKR89_15045</name>
</gene>
<dbReference type="Gene3D" id="1.10.260.40">
    <property type="entry name" value="lambda repressor-like DNA-binding domains"/>
    <property type="match status" value="1"/>
</dbReference>
<dbReference type="InterPro" id="IPR000843">
    <property type="entry name" value="HTH_LacI"/>
</dbReference>
<dbReference type="Proteomes" id="UP000679335">
    <property type="component" value="Chromosome"/>
</dbReference>
<protein>
    <submittedName>
        <fullName evidence="5">LacI family transcriptional regulator</fullName>
    </submittedName>
</protein>
<evidence type="ECO:0000313" key="6">
    <source>
        <dbReference type="Proteomes" id="UP000679335"/>
    </source>
</evidence>
<keyword evidence="2" id="KW-0238">DNA-binding</keyword>
<name>A0ABX8GI74_9CELL</name>
<evidence type="ECO:0000259" key="4">
    <source>
        <dbReference type="PROSITE" id="PS50932"/>
    </source>
</evidence>